<dbReference type="Proteomes" id="UP001345963">
    <property type="component" value="Unassembled WGS sequence"/>
</dbReference>
<protein>
    <submittedName>
        <fullName evidence="1">Uncharacterized protein</fullName>
    </submittedName>
</protein>
<reference evidence="1 2" key="1">
    <citation type="submission" date="2021-07" db="EMBL/GenBank/DDBJ databases">
        <authorList>
            <person name="Palmer J.M."/>
        </authorList>
    </citation>
    <scope>NUCLEOTIDE SEQUENCE [LARGE SCALE GENOMIC DNA]</scope>
    <source>
        <strain evidence="1 2">AT_MEX2019</strain>
        <tissue evidence="1">Muscle</tissue>
    </source>
</reference>
<name>A0ABU7AKY0_9TELE</name>
<evidence type="ECO:0000313" key="1">
    <source>
        <dbReference type="EMBL" id="MED6238867.1"/>
    </source>
</evidence>
<sequence length="101" mass="11419">MNLLRSESAHHGSGCTFKVTLLLEDEPPPQSQVICSLLKGFSYWDCPLFTSIFPINSNQKSLQLYFAPAFPSMLLFCNKPLRPLKNSLIVRMVGLYLLIDL</sequence>
<gene>
    <name evidence="1" type="ORF">ATANTOWER_031381</name>
</gene>
<comment type="caution">
    <text evidence="1">The sequence shown here is derived from an EMBL/GenBank/DDBJ whole genome shotgun (WGS) entry which is preliminary data.</text>
</comment>
<keyword evidence="2" id="KW-1185">Reference proteome</keyword>
<evidence type="ECO:0000313" key="2">
    <source>
        <dbReference type="Proteomes" id="UP001345963"/>
    </source>
</evidence>
<accession>A0ABU7AKY0</accession>
<organism evidence="1 2">
    <name type="scientific">Ataeniobius toweri</name>
    <dbReference type="NCBI Taxonomy" id="208326"/>
    <lineage>
        <taxon>Eukaryota</taxon>
        <taxon>Metazoa</taxon>
        <taxon>Chordata</taxon>
        <taxon>Craniata</taxon>
        <taxon>Vertebrata</taxon>
        <taxon>Euteleostomi</taxon>
        <taxon>Actinopterygii</taxon>
        <taxon>Neopterygii</taxon>
        <taxon>Teleostei</taxon>
        <taxon>Neoteleostei</taxon>
        <taxon>Acanthomorphata</taxon>
        <taxon>Ovalentaria</taxon>
        <taxon>Atherinomorphae</taxon>
        <taxon>Cyprinodontiformes</taxon>
        <taxon>Goodeidae</taxon>
        <taxon>Ataeniobius</taxon>
    </lineage>
</organism>
<proteinExistence type="predicted"/>
<dbReference type="EMBL" id="JAHUTI010020548">
    <property type="protein sequence ID" value="MED6238867.1"/>
    <property type="molecule type" value="Genomic_DNA"/>
</dbReference>